<dbReference type="InterPro" id="IPR013785">
    <property type="entry name" value="Aldolase_TIM"/>
</dbReference>
<dbReference type="GO" id="GO:0016992">
    <property type="term" value="F:lipoate synthase activity"/>
    <property type="evidence" value="ECO:0007669"/>
    <property type="project" value="UniProtKB-UniRule"/>
</dbReference>
<protein>
    <recommendedName>
        <fullName evidence="8">Lipoyl synthase</fullName>
        <ecNumber evidence="8">2.8.1.8</ecNumber>
    </recommendedName>
    <alternativeName>
        <fullName evidence="8">Lip-syn</fullName>
        <shortName evidence="8">LS</shortName>
    </alternativeName>
    <alternativeName>
        <fullName evidence="8">Lipoate synthase</fullName>
    </alternativeName>
    <alternativeName>
        <fullName evidence="8">Lipoic acid synthase</fullName>
    </alternativeName>
    <alternativeName>
        <fullName evidence="8">Sulfur insertion protein LipA</fullName>
    </alternativeName>
</protein>
<reference evidence="10 11" key="1">
    <citation type="journal article" date="2017" name="ISME J.">
        <title>Energy and carbon metabolisms in a deep terrestrial subsurface fluid microbial community.</title>
        <authorList>
            <person name="Momper L."/>
            <person name="Jungbluth S.P."/>
            <person name="Lee M.D."/>
            <person name="Amend J.P."/>
        </authorList>
    </citation>
    <scope>NUCLEOTIDE SEQUENCE [LARGE SCALE GENOMIC DNA]</scope>
    <source>
        <strain evidence="10">SURF_26</strain>
    </source>
</reference>
<proteinExistence type="inferred from homology"/>
<dbReference type="UniPathway" id="UPA00538">
    <property type="reaction ID" value="UER00593"/>
</dbReference>
<feature type="binding site" evidence="8">
    <location>
        <position position="66"/>
    </location>
    <ligand>
        <name>[4Fe-4S] cluster</name>
        <dbReference type="ChEBI" id="CHEBI:49883"/>
        <label>2</label>
        <note>4Fe-4S-S-AdoMet</note>
    </ligand>
</feature>
<keyword evidence="2 8" id="KW-0808">Transferase</keyword>
<dbReference type="GO" id="GO:0009249">
    <property type="term" value="P:protein lipoylation"/>
    <property type="evidence" value="ECO:0007669"/>
    <property type="project" value="UniProtKB-UniRule"/>
</dbReference>
<dbReference type="SUPFAM" id="SSF102114">
    <property type="entry name" value="Radical SAM enzymes"/>
    <property type="match status" value="1"/>
</dbReference>
<keyword evidence="1 8" id="KW-0004">4Fe-4S</keyword>
<evidence type="ECO:0000256" key="6">
    <source>
        <dbReference type="ARBA" id="ARBA00023014"/>
    </source>
</evidence>
<dbReference type="NCBIfam" id="NF009544">
    <property type="entry name" value="PRK12928.1"/>
    <property type="match status" value="1"/>
</dbReference>
<dbReference type="PROSITE" id="PS51918">
    <property type="entry name" value="RADICAL_SAM"/>
    <property type="match status" value="1"/>
</dbReference>
<dbReference type="InterPro" id="IPR007197">
    <property type="entry name" value="rSAM"/>
</dbReference>
<dbReference type="PANTHER" id="PTHR10949:SF0">
    <property type="entry name" value="LIPOYL SYNTHASE, MITOCHONDRIAL"/>
    <property type="match status" value="1"/>
</dbReference>
<sequence>MNKSNNIPRKPSWLRVKSVLSPEVLAYQKDLSASGLKTVCREAACPNRGECWHNKSFTFILLGNQCTRMCPFCNITASKPEPVDYEEPQKIVRFLKKHAINHIVLTSVTRDDLPDGGAGQFIDTINAIRAEGLQIPTELLIPDFRDWTHFDAVASLHPDIIGHNIETVRRLYTDVRPQYTYERCLEILRHLKRSNPAVLIKSAILVGLGETDNEIRQTIRDLHNAQCDIVYVGQYLPPSKKHWPVSYYYTPQQFESFKQFGLSLGIKHIVSGPLVRSSYQSWKTLN</sequence>
<dbReference type="NCBIfam" id="NF004019">
    <property type="entry name" value="PRK05481.1"/>
    <property type="match status" value="1"/>
</dbReference>
<dbReference type="HAMAP" id="MF_00206">
    <property type="entry name" value="Lipoyl_synth"/>
    <property type="match status" value="1"/>
</dbReference>
<comment type="pathway">
    <text evidence="8">Protein modification; protein lipoylation via endogenous pathway; protein N(6)-(lipoyl)lysine from octanoyl-[acyl-carrier-protein]: step 2/2.</text>
</comment>
<dbReference type="GO" id="GO:0005737">
    <property type="term" value="C:cytoplasm"/>
    <property type="evidence" value="ECO:0007669"/>
    <property type="project" value="UniProtKB-SubCell"/>
</dbReference>
<dbReference type="PANTHER" id="PTHR10949">
    <property type="entry name" value="LIPOYL SYNTHASE"/>
    <property type="match status" value="1"/>
</dbReference>
<dbReference type="GO" id="GO:0046872">
    <property type="term" value="F:metal ion binding"/>
    <property type="evidence" value="ECO:0007669"/>
    <property type="project" value="UniProtKB-KW"/>
</dbReference>
<evidence type="ECO:0000313" key="11">
    <source>
        <dbReference type="Proteomes" id="UP000266426"/>
    </source>
</evidence>
<dbReference type="InterPro" id="IPR006638">
    <property type="entry name" value="Elp3/MiaA/NifB-like_rSAM"/>
</dbReference>
<dbReference type="AlphaFoldDB" id="A0A3A4RIZ8"/>
<comment type="caution">
    <text evidence="10">The sequence shown here is derived from an EMBL/GenBank/DDBJ whole genome shotgun (WGS) entry which is preliminary data.</text>
</comment>
<dbReference type="Pfam" id="PF04055">
    <property type="entry name" value="Radical_SAM"/>
    <property type="match status" value="1"/>
</dbReference>
<organism evidence="10 11">
    <name type="scientific">Candidatus Auribacter fodinae</name>
    <dbReference type="NCBI Taxonomy" id="2093366"/>
    <lineage>
        <taxon>Bacteria</taxon>
        <taxon>Pseudomonadati</taxon>
        <taxon>Candidatus Auribacterota</taxon>
        <taxon>Candidatus Auribacteria</taxon>
        <taxon>Candidatus Auribacterales</taxon>
        <taxon>Candidatus Auribacteraceae</taxon>
        <taxon>Candidatus Auribacter</taxon>
    </lineage>
</organism>
<evidence type="ECO:0000256" key="2">
    <source>
        <dbReference type="ARBA" id="ARBA00022679"/>
    </source>
</evidence>
<name>A0A3A4RIZ8_9BACT</name>
<feature type="binding site" evidence="8">
    <location>
        <position position="51"/>
    </location>
    <ligand>
        <name>[4Fe-4S] cluster</name>
        <dbReference type="ChEBI" id="CHEBI:49883"/>
        <label>1</label>
    </ligand>
</feature>
<dbReference type="NCBIfam" id="TIGR00510">
    <property type="entry name" value="lipA"/>
    <property type="match status" value="1"/>
</dbReference>
<comment type="function">
    <text evidence="8">Catalyzes the radical-mediated insertion of two sulfur atoms into the C-6 and C-8 positions of the octanoyl moiety bound to the lipoyl domains of lipoate-dependent enzymes, thereby converting the octanoylated domains into lipoylated derivatives.</text>
</comment>
<accession>A0A3A4RIZ8</accession>
<keyword evidence="8" id="KW-0963">Cytoplasm</keyword>
<dbReference type="SFLD" id="SFLDS00029">
    <property type="entry name" value="Radical_SAM"/>
    <property type="match status" value="1"/>
</dbReference>
<evidence type="ECO:0000256" key="3">
    <source>
        <dbReference type="ARBA" id="ARBA00022691"/>
    </source>
</evidence>
<dbReference type="Proteomes" id="UP000266426">
    <property type="component" value="Unassembled WGS sequence"/>
</dbReference>
<evidence type="ECO:0000256" key="5">
    <source>
        <dbReference type="ARBA" id="ARBA00023004"/>
    </source>
</evidence>
<dbReference type="GO" id="GO:0051539">
    <property type="term" value="F:4 iron, 4 sulfur cluster binding"/>
    <property type="evidence" value="ECO:0007669"/>
    <property type="project" value="UniProtKB-UniRule"/>
</dbReference>
<evidence type="ECO:0000256" key="1">
    <source>
        <dbReference type="ARBA" id="ARBA00022485"/>
    </source>
</evidence>
<feature type="domain" description="Radical SAM core" evidence="9">
    <location>
        <begin position="52"/>
        <end position="267"/>
    </location>
</feature>
<evidence type="ECO:0000259" key="9">
    <source>
        <dbReference type="PROSITE" id="PS51918"/>
    </source>
</evidence>
<dbReference type="InterPro" id="IPR058240">
    <property type="entry name" value="rSAM_sf"/>
</dbReference>
<comment type="cofactor">
    <cofactor evidence="8">
        <name>[4Fe-4S] cluster</name>
        <dbReference type="ChEBI" id="CHEBI:49883"/>
    </cofactor>
    <text evidence="8">Binds 2 [4Fe-4S] clusters per subunit. One cluster is coordinated with 3 cysteines and an exchangeable S-adenosyl-L-methionine.</text>
</comment>
<comment type="catalytic activity">
    <reaction evidence="7 8">
        <text>[[Fe-S] cluster scaffold protein carrying a second [4Fe-4S](2+) cluster] + N(6)-octanoyl-L-lysyl-[protein] + 2 oxidized [2Fe-2S]-[ferredoxin] + 2 S-adenosyl-L-methionine + 4 H(+) = [[Fe-S] cluster scaffold protein] + N(6)-[(R)-dihydrolipoyl]-L-lysyl-[protein] + 4 Fe(3+) + 2 hydrogen sulfide + 2 5'-deoxyadenosine + 2 L-methionine + 2 reduced [2Fe-2S]-[ferredoxin]</text>
        <dbReference type="Rhea" id="RHEA:16585"/>
        <dbReference type="Rhea" id="RHEA-COMP:9928"/>
        <dbReference type="Rhea" id="RHEA-COMP:10000"/>
        <dbReference type="Rhea" id="RHEA-COMP:10001"/>
        <dbReference type="Rhea" id="RHEA-COMP:10475"/>
        <dbReference type="Rhea" id="RHEA-COMP:14568"/>
        <dbReference type="Rhea" id="RHEA-COMP:14569"/>
        <dbReference type="ChEBI" id="CHEBI:15378"/>
        <dbReference type="ChEBI" id="CHEBI:17319"/>
        <dbReference type="ChEBI" id="CHEBI:29034"/>
        <dbReference type="ChEBI" id="CHEBI:29919"/>
        <dbReference type="ChEBI" id="CHEBI:33722"/>
        <dbReference type="ChEBI" id="CHEBI:33737"/>
        <dbReference type="ChEBI" id="CHEBI:33738"/>
        <dbReference type="ChEBI" id="CHEBI:57844"/>
        <dbReference type="ChEBI" id="CHEBI:59789"/>
        <dbReference type="ChEBI" id="CHEBI:78809"/>
        <dbReference type="ChEBI" id="CHEBI:83100"/>
        <dbReference type="EC" id="2.8.1.8"/>
    </reaction>
</comment>
<gene>
    <name evidence="8 10" type="primary">lipA</name>
    <name evidence="10" type="ORF">C4541_01580</name>
</gene>
<dbReference type="EC" id="2.8.1.8" evidence="8"/>
<feature type="binding site" evidence="8">
    <location>
        <position position="45"/>
    </location>
    <ligand>
        <name>[4Fe-4S] cluster</name>
        <dbReference type="ChEBI" id="CHEBI:49883"/>
        <label>1</label>
    </ligand>
</feature>
<keyword evidence="5 8" id="KW-0408">Iron</keyword>
<keyword evidence="6 8" id="KW-0411">Iron-sulfur</keyword>
<evidence type="ECO:0000256" key="8">
    <source>
        <dbReference type="HAMAP-Rule" id="MF_00206"/>
    </source>
</evidence>
<feature type="binding site" evidence="8">
    <location>
        <position position="40"/>
    </location>
    <ligand>
        <name>[4Fe-4S] cluster</name>
        <dbReference type="ChEBI" id="CHEBI:49883"/>
        <label>1</label>
    </ligand>
</feature>
<comment type="subcellular location">
    <subcellularLocation>
        <location evidence="8">Cytoplasm</location>
    </subcellularLocation>
</comment>
<feature type="binding site" evidence="8">
    <location>
        <position position="73"/>
    </location>
    <ligand>
        <name>[4Fe-4S] cluster</name>
        <dbReference type="ChEBI" id="CHEBI:49883"/>
        <label>2</label>
        <note>4Fe-4S-S-AdoMet</note>
    </ligand>
</feature>
<keyword evidence="4 8" id="KW-0479">Metal-binding</keyword>
<dbReference type="InterPro" id="IPR003698">
    <property type="entry name" value="Lipoyl_synth"/>
</dbReference>
<feature type="binding site" evidence="8">
    <location>
        <position position="278"/>
    </location>
    <ligand>
        <name>[4Fe-4S] cluster</name>
        <dbReference type="ChEBI" id="CHEBI:49883"/>
        <label>1</label>
    </ligand>
</feature>
<dbReference type="EMBL" id="QZJZ01000010">
    <property type="protein sequence ID" value="RJP61717.1"/>
    <property type="molecule type" value="Genomic_DNA"/>
</dbReference>
<evidence type="ECO:0000256" key="4">
    <source>
        <dbReference type="ARBA" id="ARBA00022723"/>
    </source>
</evidence>
<dbReference type="CDD" id="cd01335">
    <property type="entry name" value="Radical_SAM"/>
    <property type="match status" value="1"/>
</dbReference>
<dbReference type="Gene3D" id="3.20.20.70">
    <property type="entry name" value="Aldolase class I"/>
    <property type="match status" value="1"/>
</dbReference>
<comment type="similarity">
    <text evidence="8">Belongs to the radical SAM superfamily. Lipoyl synthase family.</text>
</comment>
<dbReference type="SMART" id="SM00729">
    <property type="entry name" value="Elp3"/>
    <property type="match status" value="1"/>
</dbReference>
<feature type="binding site" evidence="8">
    <location>
        <position position="70"/>
    </location>
    <ligand>
        <name>[4Fe-4S] cluster</name>
        <dbReference type="ChEBI" id="CHEBI:49883"/>
        <label>2</label>
        <note>4Fe-4S-S-AdoMet</note>
    </ligand>
</feature>
<evidence type="ECO:0000256" key="7">
    <source>
        <dbReference type="ARBA" id="ARBA00047326"/>
    </source>
</evidence>
<keyword evidence="3 8" id="KW-0949">S-adenosyl-L-methionine</keyword>
<evidence type="ECO:0000313" key="10">
    <source>
        <dbReference type="EMBL" id="RJP61717.1"/>
    </source>
</evidence>